<name>A0A5N6NPJ5_9ASTR</name>
<keyword evidence="2" id="KW-1185">Reference proteome</keyword>
<comment type="caution">
    <text evidence="1">The sequence shown here is derived from an EMBL/GenBank/DDBJ whole genome shotgun (WGS) entry which is preliminary data.</text>
</comment>
<proteinExistence type="predicted"/>
<dbReference type="AlphaFoldDB" id="A0A5N6NPJ5"/>
<organism evidence="1 2">
    <name type="scientific">Mikania micrantha</name>
    <name type="common">bitter vine</name>
    <dbReference type="NCBI Taxonomy" id="192012"/>
    <lineage>
        <taxon>Eukaryota</taxon>
        <taxon>Viridiplantae</taxon>
        <taxon>Streptophyta</taxon>
        <taxon>Embryophyta</taxon>
        <taxon>Tracheophyta</taxon>
        <taxon>Spermatophyta</taxon>
        <taxon>Magnoliopsida</taxon>
        <taxon>eudicotyledons</taxon>
        <taxon>Gunneridae</taxon>
        <taxon>Pentapetalae</taxon>
        <taxon>asterids</taxon>
        <taxon>campanulids</taxon>
        <taxon>Asterales</taxon>
        <taxon>Asteraceae</taxon>
        <taxon>Asteroideae</taxon>
        <taxon>Heliantheae alliance</taxon>
        <taxon>Eupatorieae</taxon>
        <taxon>Mikania</taxon>
    </lineage>
</organism>
<evidence type="ECO:0000313" key="2">
    <source>
        <dbReference type="Proteomes" id="UP000326396"/>
    </source>
</evidence>
<gene>
    <name evidence="1" type="ORF">E3N88_19336</name>
</gene>
<protein>
    <submittedName>
        <fullName evidence="1">Uncharacterized protein</fullName>
    </submittedName>
</protein>
<reference evidence="1 2" key="1">
    <citation type="submission" date="2019-05" db="EMBL/GenBank/DDBJ databases">
        <title>Mikania micrantha, genome provides insights into the molecular mechanism of rapid growth.</title>
        <authorList>
            <person name="Liu B."/>
        </authorList>
    </citation>
    <scope>NUCLEOTIDE SEQUENCE [LARGE SCALE GENOMIC DNA]</scope>
    <source>
        <strain evidence="1">NLD-2019</strain>
        <tissue evidence="1">Leaf</tissue>
    </source>
</reference>
<dbReference type="Proteomes" id="UP000326396">
    <property type="component" value="Linkage Group LG18"/>
</dbReference>
<accession>A0A5N6NPJ5</accession>
<dbReference type="EMBL" id="SZYD01000010">
    <property type="protein sequence ID" value="KAD4982665.1"/>
    <property type="molecule type" value="Genomic_DNA"/>
</dbReference>
<evidence type="ECO:0000313" key="1">
    <source>
        <dbReference type="EMBL" id="KAD4982665.1"/>
    </source>
</evidence>
<sequence>MVTFKQLLSALSSRFWPPLRRHRRIGLNSSIIFAILSPRSVEANSMNSMAESSRISSTIDDPVVGEWVWNNIEWREIAKGLAVAKTGRVLCFNGLCTTSGVV</sequence>